<dbReference type="OrthoDB" id="3350619at2759"/>
<gene>
    <name evidence="1" type="ORF">BDN70DRAFT_984119</name>
</gene>
<reference evidence="1" key="1">
    <citation type="submission" date="2020-11" db="EMBL/GenBank/DDBJ databases">
        <authorList>
            <consortium name="DOE Joint Genome Institute"/>
            <person name="Ahrendt S."/>
            <person name="Riley R."/>
            <person name="Andreopoulos W."/>
            <person name="Labutti K."/>
            <person name="Pangilinan J."/>
            <person name="Ruiz-Duenas F.J."/>
            <person name="Barrasa J.M."/>
            <person name="Sanchez-Garcia M."/>
            <person name="Camarero S."/>
            <person name="Miyauchi S."/>
            <person name="Serrano A."/>
            <person name="Linde D."/>
            <person name="Babiker R."/>
            <person name="Drula E."/>
            <person name="Ayuso-Fernandez I."/>
            <person name="Pacheco R."/>
            <person name="Padilla G."/>
            <person name="Ferreira P."/>
            <person name="Barriuso J."/>
            <person name="Kellner H."/>
            <person name="Castanera R."/>
            <person name="Alfaro M."/>
            <person name="Ramirez L."/>
            <person name="Pisabarro A.G."/>
            <person name="Kuo A."/>
            <person name="Tritt A."/>
            <person name="Lipzen A."/>
            <person name="He G."/>
            <person name="Yan M."/>
            <person name="Ng V."/>
            <person name="Cullen D."/>
            <person name="Martin F."/>
            <person name="Rosso M.-N."/>
            <person name="Henrissat B."/>
            <person name="Hibbett D."/>
            <person name="Martinez A.T."/>
            <person name="Grigoriev I.V."/>
        </authorList>
    </citation>
    <scope>NUCLEOTIDE SEQUENCE</scope>
    <source>
        <strain evidence="1">CIRM-BRFM 674</strain>
    </source>
</reference>
<accession>A0A9P5Z3Q9</accession>
<dbReference type="EMBL" id="MU155215">
    <property type="protein sequence ID" value="KAF9479330.1"/>
    <property type="molecule type" value="Genomic_DNA"/>
</dbReference>
<evidence type="ECO:0000313" key="2">
    <source>
        <dbReference type="Proteomes" id="UP000807469"/>
    </source>
</evidence>
<evidence type="ECO:0008006" key="3">
    <source>
        <dbReference type="Google" id="ProtNLM"/>
    </source>
</evidence>
<organism evidence="1 2">
    <name type="scientific">Pholiota conissans</name>
    <dbReference type="NCBI Taxonomy" id="109636"/>
    <lineage>
        <taxon>Eukaryota</taxon>
        <taxon>Fungi</taxon>
        <taxon>Dikarya</taxon>
        <taxon>Basidiomycota</taxon>
        <taxon>Agaricomycotina</taxon>
        <taxon>Agaricomycetes</taxon>
        <taxon>Agaricomycetidae</taxon>
        <taxon>Agaricales</taxon>
        <taxon>Agaricineae</taxon>
        <taxon>Strophariaceae</taxon>
        <taxon>Pholiota</taxon>
    </lineage>
</organism>
<name>A0A9P5Z3Q9_9AGAR</name>
<evidence type="ECO:0000313" key="1">
    <source>
        <dbReference type="EMBL" id="KAF9479330.1"/>
    </source>
</evidence>
<proteinExistence type="predicted"/>
<comment type="caution">
    <text evidence="1">The sequence shown here is derived from an EMBL/GenBank/DDBJ whole genome shotgun (WGS) entry which is preliminary data.</text>
</comment>
<sequence>MDYGMENCTIALSFPPVGSTSFQNSTVDVWLLESERGIDFSHLNWNSKPIRQLSLGTFISIQNSTQQTMGYSCKTGTTQIIELSCRAVDCNIHVPAGGHDAIGLYVQQFQTI</sequence>
<keyword evidence="2" id="KW-1185">Reference proteome</keyword>
<dbReference type="AlphaFoldDB" id="A0A9P5Z3Q9"/>
<dbReference type="Proteomes" id="UP000807469">
    <property type="component" value="Unassembled WGS sequence"/>
</dbReference>
<protein>
    <recommendedName>
        <fullName evidence="3">Ubiquitin 3 binding protein But2 C-terminal domain-containing protein</fullName>
    </recommendedName>
</protein>